<feature type="region of interest" description="Disordered" evidence="4">
    <location>
        <begin position="162"/>
        <end position="300"/>
    </location>
</feature>
<accession>R8BD21</accession>
<evidence type="ECO:0000256" key="2">
    <source>
        <dbReference type="ARBA" id="ARBA00022771"/>
    </source>
</evidence>
<dbReference type="eggNOG" id="KOG0150">
    <property type="taxonomic scope" value="Eukaryota"/>
</dbReference>
<evidence type="ECO:0000313" key="6">
    <source>
        <dbReference type="EMBL" id="EON97203.1"/>
    </source>
</evidence>
<gene>
    <name evidence="6" type="ORF">UCRPA7_7285</name>
</gene>
<dbReference type="Proteomes" id="UP000014074">
    <property type="component" value="Unassembled WGS sequence"/>
</dbReference>
<reference evidence="7" key="1">
    <citation type="journal article" date="2013" name="Genome Announc.">
        <title>Draft genome sequence of the ascomycete Phaeoacremonium aleophilum strain UCR-PA7, a causal agent of the esca disease complex in grapevines.</title>
        <authorList>
            <person name="Blanco-Ulate B."/>
            <person name="Rolshausen P."/>
            <person name="Cantu D."/>
        </authorList>
    </citation>
    <scope>NUCLEOTIDE SEQUENCE [LARGE SCALE GENOMIC DNA]</scope>
    <source>
        <strain evidence="7">UCR-PA7</strain>
    </source>
</reference>
<dbReference type="InterPro" id="IPR036236">
    <property type="entry name" value="Znf_C2H2_sf"/>
</dbReference>
<evidence type="ECO:0000259" key="5">
    <source>
        <dbReference type="SMART" id="SM00451"/>
    </source>
</evidence>
<dbReference type="OrthoDB" id="191651at2759"/>
<dbReference type="GO" id="GO:0071011">
    <property type="term" value="C:precatalytic spliceosome"/>
    <property type="evidence" value="ECO:0007669"/>
    <property type="project" value="TreeGrafter"/>
</dbReference>
<evidence type="ECO:0000256" key="1">
    <source>
        <dbReference type="ARBA" id="ARBA00022723"/>
    </source>
</evidence>
<feature type="compositionally biased region" description="Basic and acidic residues" evidence="4">
    <location>
        <begin position="43"/>
        <end position="67"/>
    </location>
</feature>
<dbReference type="AlphaFoldDB" id="R8BD21"/>
<evidence type="ECO:0000313" key="7">
    <source>
        <dbReference type="Proteomes" id="UP000014074"/>
    </source>
</evidence>
<proteinExistence type="predicted"/>
<dbReference type="SMART" id="SM00451">
    <property type="entry name" value="ZnF_U1"/>
    <property type="match status" value="1"/>
</dbReference>
<dbReference type="GeneID" id="19328029"/>
<keyword evidence="1" id="KW-0479">Metal-binding</keyword>
<keyword evidence="7" id="KW-1185">Reference proteome</keyword>
<dbReference type="PANTHER" id="PTHR13173:SF10">
    <property type="entry name" value="WW DOMAIN-BINDING PROTEIN 4"/>
    <property type="match status" value="1"/>
</dbReference>
<dbReference type="SUPFAM" id="SSF57667">
    <property type="entry name" value="beta-beta-alpha zinc fingers"/>
    <property type="match status" value="1"/>
</dbReference>
<dbReference type="HOGENOM" id="CLU_051534_0_0_1"/>
<feature type="compositionally biased region" description="Polar residues" evidence="4">
    <location>
        <begin position="257"/>
        <end position="271"/>
    </location>
</feature>
<dbReference type="GO" id="GO:0003723">
    <property type="term" value="F:RNA binding"/>
    <property type="evidence" value="ECO:0007669"/>
    <property type="project" value="TreeGrafter"/>
</dbReference>
<evidence type="ECO:0000256" key="3">
    <source>
        <dbReference type="ARBA" id="ARBA00022833"/>
    </source>
</evidence>
<feature type="domain" description="U1-type" evidence="5">
    <location>
        <begin position="8"/>
        <end position="43"/>
    </location>
</feature>
<keyword evidence="3" id="KW-0862">Zinc</keyword>
<dbReference type="EMBL" id="KB933277">
    <property type="protein sequence ID" value="EON97203.1"/>
    <property type="molecule type" value="Genomic_DNA"/>
</dbReference>
<dbReference type="InterPro" id="IPR013085">
    <property type="entry name" value="U1-CZ_Znf_C2H2"/>
</dbReference>
<name>R8BD21_PHAM7</name>
<feature type="compositionally biased region" description="Basic residues" evidence="4">
    <location>
        <begin position="289"/>
        <end position="300"/>
    </location>
</feature>
<dbReference type="RefSeq" id="XP_007918008.1">
    <property type="nucleotide sequence ID" value="XM_007919817.1"/>
</dbReference>
<dbReference type="GO" id="GO:0000398">
    <property type="term" value="P:mRNA splicing, via spliceosome"/>
    <property type="evidence" value="ECO:0007669"/>
    <property type="project" value="InterPro"/>
</dbReference>
<dbReference type="InterPro" id="IPR003604">
    <property type="entry name" value="Matrin/U1-like-C_Znf_C2H2"/>
</dbReference>
<feature type="compositionally biased region" description="Basic and acidic residues" evidence="4">
    <location>
        <begin position="211"/>
        <end position="250"/>
    </location>
</feature>
<protein>
    <submittedName>
        <fullName evidence="6">Putative u1 zinc finger domain-containing protein</fullName>
    </submittedName>
</protein>
<dbReference type="Gene3D" id="3.30.160.60">
    <property type="entry name" value="Classic Zinc Finger"/>
    <property type="match status" value="1"/>
</dbReference>
<dbReference type="GO" id="GO:0008270">
    <property type="term" value="F:zinc ion binding"/>
    <property type="evidence" value="ECO:0007669"/>
    <property type="project" value="UniProtKB-KW"/>
</dbReference>
<sequence length="300" mass="33590">MSEYWKSTPRYWCKHCSTYVRDTKLERQNHESTAKHQGAVKRALRDLHRGHEREERDKERAKREIDRLNGVVGSSSSTSASGAGLSSSRPNASGGGGASRGPSTEAERQRQMEQLAAMGVSIPDQFRGDMAMAGEWTVTNTRVIKAEDENGKTNIEAKALGVRKHERTEEQREEENAVNGLFKKPRRWGRDSRAMPEDDADLDALLSGSLVKKEPKQDTDDVVKQEEPVDTKIEEPLLERPEDAEIKKESSEEEGVPNQTPKSLLPTTSSAPEVKEEEGATPEPISVTFKKRKSKNIRQK</sequence>
<feature type="region of interest" description="Disordered" evidence="4">
    <location>
        <begin position="27"/>
        <end position="110"/>
    </location>
</feature>
<dbReference type="KEGG" id="tmn:UCRPA7_7285"/>
<organism evidence="6 7">
    <name type="scientific">Phaeoacremonium minimum (strain UCR-PA7)</name>
    <name type="common">Esca disease fungus</name>
    <name type="synonym">Togninia minima</name>
    <dbReference type="NCBI Taxonomy" id="1286976"/>
    <lineage>
        <taxon>Eukaryota</taxon>
        <taxon>Fungi</taxon>
        <taxon>Dikarya</taxon>
        <taxon>Ascomycota</taxon>
        <taxon>Pezizomycotina</taxon>
        <taxon>Sordariomycetes</taxon>
        <taxon>Sordariomycetidae</taxon>
        <taxon>Togniniales</taxon>
        <taxon>Togniniaceae</taxon>
        <taxon>Phaeoacremonium</taxon>
    </lineage>
</organism>
<dbReference type="Pfam" id="PF06220">
    <property type="entry name" value="zf-U1"/>
    <property type="match status" value="1"/>
</dbReference>
<keyword evidence="2" id="KW-0863">Zinc-finger</keyword>
<dbReference type="PANTHER" id="PTHR13173">
    <property type="entry name" value="WW DOMAIN BINDING PROTEIN 4"/>
    <property type="match status" value="1"/>
</dbReference>
<dbReference type="InterPro" id="IPR040023">
    <property type="entry name" value="WBP4"/>
</dbReference>
<feature type="compositionally biased region" description="Low complexity" evidence="4">
    <location>
        <begin position="70"/>
        <end position="92"/>
    </location>
</feature>
<evidence type="ECO:0000256" key="4">
    <source>
        <dbReference type="SAM" id="MobiDB-lite"/>
    </source>
</evidence>